<name>A0ABV8W052_9BACI</name>
<dbReference type="Gene3D" id="6.10.250.690">
    <property type="match status" value="1"/>
</dbReference>
<protein>
    <submittedName>
        <fullName evidence="10">Response regulator transcription factor</fullName>
    </submittedName>
</protein>
<keyword evidence="1 6" id="KW-0597">Phosphoprotein</keyword>
<dbReference type="SUPFAM" id="SSF52172">
    <property type="entry name" value="CheY-like"/>
    <property type="match status" value="1"/>
</dbReference>
<keyword evidence="11" id="KW-1185">Reference proteome</keyword>
<dbReference type="Proteomes" id="UP001595880">
    <property type="component" value="Unassembled WGS sequence"/>
</dbReference>
<dbReference type="RefSeq" id="WP_390199809.1">
    <property type="nucleotide sequence ID" value="NZ_JBHSDV010000004.1"/>
</dbReference>
<dbReference type="Pfam" id="PF00072">
    <property type="entry name" value="Response_reg"/>
    <property type="match status" value="1"/>
</dbReference>
<dbReference type="CDD" id="cd00383">
    <property type="entry name" value="trans_reg_C"/>
    <property type="match status" value="1"/>
</dbReference>
<dbReference type="InterPro" id="IPR001789">
    <property type="entry name" value="Sig_transdc_resp-reg_receiver"/>
</dbReference>
<evidence type="ECO:0000313" key="10">
    <source>
        <dbReference type="EMBL" id="MFC4388631.1"/>
    </source>
</evidence>
<dbReference type="PANTHER" id="PTHR48111:SF21">
    <property type="entry name" value="DNA-BINDING DUAL MASTER TRANSCRIPTIONAL REGULATOR RPAA"/>
    <property type="match status" value="1"/>
</dbReference>
<comment type="caution">
    <text evidence="10">The sequence shown here is derived from an EMBL/GenBank/DDBJ whole genome shotgun (WGS) entry which is preliminary data.</text>
</comment>
<reference evidence="11" key="1">
    <citation type="journal article" date="2019" name="Int. J. Syst. Evol. Microbiol.">
        <title>The Global Catalogue of Microorganisms (GCM) 10K type strain sequencing project: providing services to taxonomists for standard genome sequencing and annotation.</title>
        <authorList>
            <consortium name="The Broad Institute Genomics Platform"/>
            <consortium name="The Broad Institute Genome Sequencing Center for Infectious Disease"/>
            <person name="Wu L."/>
            <person name="Ma J."/>
        </authorList>
    </citation>
    <scope>NUCLEOTIDE SEQUENCE [LARGE SCALE GENOMIC DNA]</scope>
    <source>
        <strain evidence="11">KACC 14058</strain>
    </source>
</reference>
<feature type="domain" description="OmpR/PhoB-type" evidence="9">
    <location>
        <begin position="129"/>
        <end position="228"/>
    </location>
</feature>
<feature type="modified residue" description="4-aspartylphosphate" evidence="6">
    <location>
        <position position="53"/>
    </location>
</feature>
<dbReference type="Gene3D" id="3.40.50.2300">
    <property type="match status" value="1"/>
</dbReference>
<dbReference type="InterPro" id="IPR039420">
    <property type="entry name" value="WalR-like"/>
</dbReference>
<proteinExistence type="predicted"/>
<dbReference type="PANTHER" id="PTHR48111">
    <property type="entry name" value="REGULATOR OF RPOS"/>
    <property type="match status" value="1"/>
</dbReference>
<keyword evidence="3" id="KW-0805">Transcription regulation</keyword>
<sequence>MNKQTILVVDDESQMRAMLHLYLRNEFNVIEASNGNDAITILKENNIALVLLDIMMPDLDGMEACKRMKALKSNVPIILLTALNNTQDKVQGLSIGADDYIVKPFEPDELIARIHVQLRHFSTHLVEQESIISFTDWYIDKEAHTVIANGNHLKYSPKEFDLLYLLASHPERVFTRDQLLDQIWGMDEIVDIRTVDSHVRYVRDKLKKAGIQHQPIETVWGVGYKFTKEQIDEVK</sequence>
<evidence type="ECO:0000256" key="7">
    <source>
        <dbReference type="PROSITE-ProRule" id="PRU01091"/>
    </source>
</evidence>
<feature type="DNA-binding region" description="OmpR/PhoB-type" evidence="7">
    <location>
        <begin position="129"/>
        <end position="228"/>
    </location>
</feature>
<accession>A0ABV8W052</accession>
<dbReference type="InterPro" id="IPR011006">
    <property type="entry name" value="CheY-like_superfamily"/>
</dbReference>
<evidence type="ECO:0000256" key="3">
    <source>
        <dbReference type="ARBA" id="ARBA00023015"/>
    </source>
</evidence>
<dbReference type="EMBL" id="JBHSDV010000004">
    <property type="protein sequence ID" value="MFC4388631.1"/>
    <property type="molecule type" value="Genomic_DNA"/>
</dbReference>
<feature type="domain" description="Response regulatory" evidence="8">
    <location>
        <begin position="5"/>
        <end position="118"/>
    </location>
</feature>
<keyword evidence="2" id="KW-0902">Two-component regulatory system</keyword>
<evidence type="ECO:0000256" key="4">
    <source>
        <dbReference type="ARBA" id="ARBA00023125"/>
    </source>
</evidence>
<evidence type="ECO:0000256" key="5">
    <source>
        <dbReference type="ARBA" id="ARBA00023163"/>
    </source>
</evidence>
<gene>
    <name evidence="10" type="ORF">ACFOZ1_12600</name>
</gene>
<keyword evidence="5" id="KW-0804">Transcription</keyword>
<dbReference type="Gene3D" id="1.10.10.10">
    <property type="entry name" value="Winged helix-like DNA-binding domain superfamily/Winged helix DNA-binding domain"/>
    <property type="match status" value="1"/>
</dbReference>
<dbReference type="InterPro" id="IPR001867">
    <property type="entry name" value="OmpR/PhoB-type_DNA-bd"/>
</dbReference>
<dbReference type="CDD" id="cd17574">
    <property type="entry name" value="REC_OmpR"/>
    <property type="match status" value="1"/>
</dbReference>
<dbReference type="InterPro" id="IPR036388">
    <property type="entry name" value="WH-like_DNA-bd_sf"/>
</dbReference>
<evidence type="ECO:0000313" key="11">
    <source>
        <dbReference type="Proteomes" id="UP001595880"/>
    </source>
</evidence>
<evidence type="ECO:0000256" key="6">
    <source>
        <dbReference type="PROSITE-ProRule" id="PRU00169"/>
    </source>
</evidence>
<organism evidence="10 11">
    <name type="scientific">Gracilibacillus marinus</name>
    <dbReference type="NCBI Taxonomy" id="630535"/>
    <lineage>
        <taxon>Bacteria</taxon>
        <taxon>Bacillati</taxon>
        <taxon>Bacillota</taxon>
        <taxon>Bacilli</taxon>
        <taxon>Bacillales</taxon>
        <taxon>Bacillaceae</taxon>
        <taxon>Gracilibacillus</taxon>
    </lineage>
</organism>
<evidence type="ECO:0000256" key="1">
    <source>
        <dbReference type="ARBA" id="ARBA00022553"/>
    </source>
</evidence>
<dbReference type="SMART" id="SM00862">
    <property type="entry name" value="Trans_reg_C"/>
    <property type="match status" value="1"/>
</dbReference>
<dbReference type="PROSITE" id="PS50110">
    <property type="entry name" value="RESPONSE_REGULATORY"/>
    <property type="match status" value="1"/>
</dbReference>
<keyword evidence="4 7" id="KW-0238">DNA-binding</keyword>
<evidence type="ECO:0000259" key="8">
    <source>
        <dbReference type="PROSITE" id="PS50110"/>
    </source>
</evidence>
<evidence type="ECO:0000259" key="9">
    <source>
        <dbReference type="PROSITE" id="PS51755"/>
    </source>
</evidence>
<dbReference type="SMART" id="SM00448">
    <property type="entry name" value="REC"/>
    <property type="match status" value="1"/>
</dbReference>
<dbReference type="PROSITE" id="PS51755">
    <property type="entry name" value="OMPR_PHOB"/>
    <property type="match status" value="1"/>
</dbReference>
<dbReference type="Pfam" id="PF00486">
    <property type="entry name" value="Trans_reg_C"/>
    <property type="match status" value="1"/>
</dbReference>
<evidence type="ECO:0000256" key="2">
    <source>
        <dbReference type="ARBA" id="ARBA00023012"/>
    </source>
</evidence>